<accession>A0A6N3C3Y7</accession>
<gene>
    <name evidence="1" type="ORF">CILFYP54_00753</name>
</gene>
<name>A0A6N3C3Y7_9ACTN</name>
<evidence type="ECO:0000313" key="1">
    <source>
        <dbReference type="EMBL" id="VYU09769.1"/>
    </source>
</evidence>
<organism evidence="1">
    <name type="scientific">Collinsella intestinalis</name>
    <dbReference type="NCBI Taxonomy" id="147207"/>
    <lineage>
        <taxon>Bacteria</taxon>
        <taxon>Bacillati</taxon>
        <taxon>Actinomycetota</taxon>
        <taxon>Coriobacteriia</taxon>
        <taxon>Coriobacteriales</taxon>
        <taxon>Coriobacteriaceae</taxon>
        <taxon>Collinsella</taxon>
    </lineage>
</organism>
<protein>
    <submittedName>
        <fullName evidence="1">Uncharacterized protein</fullName>
    </submittedName>
</protein>
<dbReference type="EMBL" id="CACRTN010000016">
    <property type="protein sequence ID" value="VYU09769.1"/>
    <property type="molecule type" value="Genomic_DNA"/>
</dbReference>
<sequence length="135" mass="15509">MGRPEKWSRSATLQQHGKLRPFVTWDSQKNGREVPRYRREAFLDRFIWEKSEKMVAKCRAVAAWHFATKIPSEIGVRIWQSVYLGRVTAFGRRPAPGASLKPMFALPPAYAAGLGESTRLDVSGWIVMVWKRFAM</sequence>
<reference evidence="1" key="1">
    <citation type="submission" date="2019-11" db="EMBL/GenBank/DDBJ databases">
        <authorList>
            <person name="Feng L."/>
        </authorList>
    </citation>
    <scope>NUCLEOTIDE SEQUENCE</scope>
    <source>
        <strain evidence="1">CintestinalisLFYP54</strain>
    </source>
</reference>
<dbReference type="AlphaFoldDB" id="A0A6N3C3Y7"/>
<proteinExistence type="predicted"/>